<feature type="compositionally biased region" description="Polar residues" evidence="1">
    <location>
        <begin position="348"/>
        <end position="357"/>
    </location>
</feature>
<feature type="region of interest" description="Disordered" evidence="1">
    <location>
        <begin position="403"/>
        <end position="423"/>
    </location>
</feature>
<feature type="transmembrane region" description="Helical" evidence="2">
    <location>
        <begin position="522"/>
        <end position="543"/>
    </location>
</feature>
<evidence type="ECO:0000313" key="3">
    <source>
        <dbReference type="EMBL" id="OAA67044.1"/>
    </source>
</evidence>
<feature type="compositionally biased region" description="Low complexity" evidence="1">
    <location>
        <begin position="358"/>
        <end position="382"/>
    </location>
</feature>
<evidence type="ECO:0000256" key="1">
    <source>
        <dbReference type="SAM" id="MobiDB-lite"/>
    </source>
</evidence>
<keyword evidence="4" id="KW-1185">Reference proteome</keyword>
<comment type="caution">
    <text evidence="3">The sequence shown here is derived from an EMBL/GenBank/DDBJ whole genome shotgun (WGS) entry which is preliminary data.</text>
</comment>
<feature type="region of interest" description="Disordered" evidence="1">
    <location>
        <begin position="461"/>
        <end position="504"/>
    </location>
</feature>
<protein>
    <submittedName>
        <fullName evidence="3">Uncharacterized protein</fullName>
    </submittedName>
</protein>
<keyword evidence="2" id="KW-1133">Transmembrane helix</keyword>
<feature type="region of interest" description="Disordered" evidence="1">
    <location>
        <begin position="1"/>
        <end position="46"/>
    </location>
</feature>
<proteinExistence type="predicted"/>
<feature type="compositionally biased region" description="Basic and acidic residues" evidence="1">
    <location>
        <begin position="36"/>
        <end position="46"/>
    </location>
</feature>
<feature type="region of interest" description="Disordered" evidence="1">
    <location>
        <begin position="294"/>
        <end position="382"/>
    </location>
</feature>
<dbReference type="OrthoDB" id="5383784at2759"/>
<evidence type="ECO:0000313" key="4">
    <source>
        <dbReference type="Proteomes" id="UP000076874"/>
    </source>
</evidence>
<feature type="compositionally biased region" description="Gly residues" evidence="1">
    <location>
        <begin position="465"/>
        <end position="504"/>
    </location>
</feature>
<gene>
    <name evidence="3" type="ORF">SPI_01620</name>
</gene>
<dbReference type="STRING" id="1081102.A0A167Z3P5"/>
<evidence type="ECO:0000256" key="2">
    <source>
        <dbReference type="SAM" id="Phobius"/>
    </source>
</evidence>
<organism evidence="3 4">
    <name type="scientific">Niveomyces insectorum RCEF 264</name>
    <dbReference type="NCBI Taxonomy" id="1081102"/>
    <lineage>
        <taxon>Eukaryota</taxon>
        <taxon>Fungi</taxon>
        <taxon>Dikarya</taxon>
        <taxon>Ascomycota</taxon>
        <taxon>Pezizomycotina</taxon>
        <taxon>Sordariomycetes</taxon>
        <taxon>Hypocreomycetidae</taxon>
        <taxon>Hypocreales</taxon>
        <taxon>Cordycipitaceae</taxon>
        <taxon>Niveomyces</taxon>
    </lineage>
</organism>
<keyword evidence="2" id="KW-0812">Transmembrane</keyword>
<reference evidence="3 4" key="1">
    <citation type="journal article" date="2016" name="Genome Biol. Evol.">
        <title>Divergent and convergent evolution of fungal pathogenicity.</title>
        <authorList>
            <person name="Shang Y."/>
            <person name="Xiao G."/>
            <person name="Zheng P."/>
            <person name="Cen K."/>
            <person name="Zhan S."/>
            <person name="Wang C."/>
        </authorList>
    </citation>
    <scope>NUCLEOTIDE SEQUENCE [LARGE SCALE GENOMIC DNA]</scope>
    <source>
        <strain evidence="3 4">RCEF 264</strain>
    </source>
</reference>
<dbReference type="Proteomes" id="UP000076874">
    <property type="component" value="Unassembled WGS sequence"/>
</dbReference>
<dbReference type="AlphaFoldDB" id="A0A167Z3P5"/>
<sequence>MTKLGPLTSQALGRSPYDIVVPGEGEADPRAPPQSYDDRGRPVNAETKRINRDIVRSHNEVMHVIGVAEPDGGMLSDGSEAMGRRRQQLYEDRLGRQLMGFGRMLGIAGVWGVNAMRQRILLYRQYSEIPFGDLFRYEYTRRPFLDVVTTGLPVFMTSHTLRQASASLEDIRGSFWKRSAIQYVRLHLQIYLCLQRMSIVPAYPWFPGLLYFVPLSRESPISRPPPLPTSLTVRSVAQWAGLAVLNFAPVAAFYGYTKLWAYVTHHMYSAVFGWLPNPTNLSWQGLAAQVGDSVHAPRRRTSSVSIAPRPQRPPQETGARSSGNEDNSRPRNAMDGGVAPVRDERGQPQETRPSQQSAPAGAGTTATMADPPEDGTATTTAAGAAAAGAAAAGAGIGTATATTRRRNTVSSRGGDDGYNSEEEEFELSATLISFDVEAADAGDTPPNAWSAELRQSTSIVDGFDAQGGGGGGGSGGGGGGDSGGGYDGGGAGGDSGHGSYPDGGHGLGQNERIYADNMLTRLPAIIATDVITVVAASAVIAPYEAFVIRLVSRAYRVRHGLPVDDLYGLNVLSFGRGGSRSWTAVTNFVGVGLAHLLIESACWLIATGLAALYRNSEPTWSFFQVVKGKLGRWWKETRQ</sequence>
<accession>A0A167Z3P5</accession>
<keyword evidence="2" id="KW-0472">Membrane</keyword>
<name>A0A167Z3P5_9HYPO</name>
<dbReference type="EMBL" id="AZHD01000002">
    <property type="protein sequence ID" value="OAA67044.1"/>
    <property type="molecule type" value="Genomic_DNA"/>
</dbReference>
<feature type="transmembrane region" description="Helical" evidence="2">
    <location>
        <begin position="588"/>
        <end position="613"/>
    </location>
</feature>